<keyword evidence="3" id="KW-1185">Reference proteome</keyword>
<evidence type="ECO:0000313" key="3">
    <source>
        <dbReference type="Proteomes" id="UP000311008"/>
    </source>
</evidence>
<name>A0A5B8CR09_9PROT</name>
<dbReference type="KEGG" id="mmec:FIU01_03570"/>
<protein>
    <recommendedName>
        <fullName evidence="4">DUF4136 domain-containing protein</fullName>
    </recommendedName>
</protein>
<proteinExistence type="predicted"/>
<feature type="chain" id="PRO_5023003565" description="DUF4136 domain-containing protein" evidence="1">
    <location>
        <begin position="23"/>
        <end position="194"/>
    </location>
</feature>
<dbReference type="EMBL" id="CP040946">
    <property type="protein sequence ID" value="QDC43688.1"/>
    <property type="molecule type" value="Genomic_DNA"/>
</dbReference>
<evidence type="ECO:0008006" key="4">
    <source>
        <dbReference type="Google" id="ProtNLM"/>
    </source>
</evidence>
<dbReference type="AlphaFoldDB" id="A0A5B8CR09"/>
<accession>A0A5B8CR09</accession>
<dbReference type="Proteomes" id="UP000311008">
    <property type="component" value="Chromosome"/>
</dbReference>
<evidence type="ECO:0000313" key="2">
    <source>
        <dbReference type="EMBL" id="QDC43688.1"/>
    </source>
</evidence>
<gene>
    <name evidence="2" type="ORF">FIU01_03570</name>
</gene>
<feature type="signal peptide" evidence="1">
    <location>
        <begin position="1"/>
        <end position="22"/>
    </location>
</feature>
<organism evidence="2 3">
    <name type="scientific">Methylophilus medardicus</name>
    <dbReference type="NCBI Taxonomy" id="2588534"/>
    <lineage>
        <taxon>Bacteria</taxon>
        <taxon>Pseudomonadati</taxon>
        <taxon>Pseudomonadota</taxon>
        <taxon>Betaproteobacteria</taxon>
        <taxon>Nitrosomonadales</taxon>
        <taxon>Methylophilaceae</taxon>
        <taxon>Methylophilus</taxon>
    </lineage>
</organism>
<dbReference type="RefSeq" id="WP_140003029.1">
    <property type="nucleotide sequence ID" value="NZ_CP040946.1"/>
</dbReference>
<sequence>MKRILWSITIALCLGWMGVSQAGTPSSLVIQVPESFYQHPVRLLNPYLNYWHNRAEAAETVGLSSFQAQNYTTSSCEADAKGQALIVIEPNMFYNPQSGIFYSEITAKVYSQSTAETALSKPLMTVKGLGQSRGWLTYNVENATHKSYQQAFDQVISQLQQNPAFQQSLAQTPVQTYQALCNSINTLSQPKAFF</sequence>
<dbReference type="OrthoDB" id="8538715at2"/>
<evidence type="ECO:0000256" key="1">
    <source>
        <dbReference type="SAM" id="SignalP"/>
    </source>
</evidence>
<reference evidence="3" key="1">
    <citation type="journal article" date="2019" name="ISME J.">
        <title>Evolution in action: habitat transition from sediment to the pelagial leads to genome streamlining in Methylophilaceae.</title>
        <authorList>
            <person name="Salcher M."/>
            <person name="Schaefle D."/>
            <person name="Kaspar M."/>
            <person name="Neuenschwander S.M."/>
            <person name="Ghai R."/>
        </authorList>
    </citation>
    <scope>NUCLEOTIDE SEQUENCE [LARGE SCALE GENOMIC DNA]</scope>
    <source>
        <strain evidence="3">MMS-M-51</strain>
    </source>
</reference>
<keyword evidence="1" id="KW-0732">Signal</keyword>